<accession>A0A3D2X691</accession>
<comment type="caution">
    <text evidence="3">The sequence shown here is derived from an EMBL/GenBank/DDBJ whole genome shotgun (WGS) entry which is preliminary data.</text>
</comment>
<dbReference type="InterPro" id="IPR003791">
    <property type="entry name" value="UPF0178"/>
</dbReference>
<proteinExistence type="inferred from homology"/>
<evidence type="ECO:0000256" key="2">
    <source>
        <dbReference type="HAMAP-Rule" id="MF_00489"/>
    </source>
</evidence>
<dbReference type="PANTHER" id="PTHR35146">
    <property type="entry name" value="UPF0178 PROTEIN YAII"/>
    <property type="match status" value="1"/>
</dbReference>
<gene>
    <name evidence="3" type="ORF">DHW61_09660</name>
</gene>
<reference evidence="3 4" key="1">
    <citation type="journal article" date="2018" name="Nat. Biotechnol.">
        <title>A standardized bacterial taxonomy based on genome phylogeny substantially revises the tree of life.</title>
        <authorList>
            <person name="Parks D.H."/>
            <person name="Chuvochina M."/>
            <person name="Waite D.W."/>
            <person name="Rinke C."/>
            <person name="Skarshewski A."/>
            <person name="Chaumeil P.A."/>
            <person name="Hugenholtz P."/>
        </authorList>
    </citation>
    <scope>NUCLEOTIDE SEQUENCE [LARGE SCALE GENOMIC DNA]</scope>
    <source>
        <strain evidence="3">UBA11728</strain>
    </source>
</reference>
<evidence type="ECO:0000313" key="4">
    <source>
        <dbReference type="Proteomes" id="UP000262969"/>
    </source>
</evidence>
<dbReference type="HAMAP" id="MF_00489">
    <property type="entry name" value="UPF0178"/>
    <property type="match status" value="1"/>
</dbReference>
<evidence type="ECO:0000313" key="3">
    <source>
        <dbReference type="EMBL" id="HCL02659.1"/>
    </source>
</evidence>
<dbReference type="Proteomes" id="UP000262969">
    <property type="component" value="Unassembled WGS sequence"/>
</dbReference>
<protein>
    <recommendedName>
        <fullName evidence="2">UPF0178 protein DHW61_09660</fullName>
    </recommendedName>
</protein>
<evidence type="ECO:0000256" key="1">
    <source>
        <dbReference type="ARBA" id="ARBA00008522"/>
    </source>
</evidence>
<dbReference type="PANTHER" id="PTHR35146:SF1">
    <property type="entry name" value="UPF0178 PROTEIN YAII"/>
    <property type="match status" value="1"/>
</dbReference>
<organism evidence="3 4">
    <name type="scientific">Lachnoclostridium phytofermentans</name>
    <dbReference type="NCBI Taxonomy" id="66219"/>
    <lineage>
        <taxon>Bacteria</taxon>
        <taxon>Bacillati</taxon>
        <taxon>Bacillota</taxon>
        <taxon>Clostridia</taxon>
        <taxon>Lachnospirales</taxon>
        <taxon>Lachnospiraceae</taxon>
    </lineage>
</organism>
<sequence>MKIVVDADACPVKGIIEQVAKEHQIEVIMFIDTSHVLYSDYSKIITVSKAPDAVDFALLNQTNPDDIVVTQDYGVAAMALGKKAKALHPSGKIYTNENINQMLFERHIAKEQRRHGKQNLRCKNNKKRTAQDDIRFESSLNELLKSISG</sequence>
<comment type="similarity">
    <text evidence="1 2">Belongs to the UPF0178 family.</text>
</comment>
<dbReference type="AlphaFoldDB" id="A0A3D2X691"/>
<dbReference type="Pfam" id="PF02639">
    <property type="entry name" value="DUF188"/>
    <property type="match status" value="1"/>
</dbReference>
<dbReference type="NCBIfam" id="NF001095">
    <property type="entry name" value="PRK00124.1"/>
    <property type="match status" value="1"/>
</dbReference>
<dbReference type="EMBL" id="DPVV01000317">
    <property type="protein sequence ID" value="HCL02659.1"/>
    <property type="molecule type" value="Genomic_DNA"/>
</dbReference>
<name>A0A3D2X691_9FIRM</name>